<evidence type="ECO:0000256" key="3">
    <source>
        <dbReference type="SAM" id="MobiDB-lite"/>
    </source>
</evidence>
<dbReference type="PANTHER" id="PTHR14845:SF0">
    <property type="entry name" value="DUF4515 DOMAIN-CONTAINING PROTEIN"/>
    <property type="match status" value="1"/>
</dbReference>
<evidence type="ECO:0000259" key="4">
    <source>
        <dbReference type="Pfam" id="PF14988"/>
    </source>
</evidence>
<dbReference type="Pfam" id="PF14988">
    <property type="entry name" value="DUF4515"/>
    <property type="match status" value="1"/>
</dbReference>
<evidence type="ECO:0000256" key="2">
    <source>
        <dbReference type="SAM" id="Coils"/>
    </source>
</evidence>
<feature type="coiled-coil region" evidence="2">
    <location>
        <begin position="18"/>
        <end position="45"/>
    </location>
</feature>
<feature type="coiled-coil region" evidence="2">
    <location>
        <begin position="79"/>
        <end position="184"/>
    </location>
</feature>
<dbReference type="EMBL" id="HBIZ01066524">
    <property type="protein sequence ID" value="CAE0788074.1"/>
    <property type="molecule type" value="Transcribed_RNA"/>
</dbReference>
<reference evidence="5" key="1">
    <citation type="submission" date="2021-01" db="EMBL/GenBank/DDBJ databases">
        <authorList>
            <person name="Corre E."/>
            <person name="Pelletier E."/>
            <person name="Niang G."/>
            <person name="Scheremetjew M."/>
            <person name="Finn R."/>
            <person name="Kale V."/>
            <person name="Holt S."/>
            <person name="Cochrane G."/>
            <person name="Meng A."/>
            <person name="Brown T."/>
            <person name="Cohen L."/>
        </authorList>
    </citation>
    <scope>NUCLEOTIDE SEQUENCE</scope>
    <source>
        <strain evidence="5">CCMP645</strain>
    </source>
</reference>
<gene>
    <name evidence="5" type="ORF">PCAR00345_LOCUS40782</name>
</gene>
<feature type="region of interest" description="Disordered" evidence="3">
    <location>
        <begin position="435"/>
        <end position="467"/>
    </location>
</feature>
<accession>A0A7S4FCI4</accession>
<proteinExistence type="predicted"/>
<keyword evidence="1 2" id="KW-0175">Coiled coil</keyword>
<feature type="domain" description="DUF4515" evidence="4">
    <location>
        <begin position="46"/>
        <end position="240"/>
    </location>
</feature>
<feature type="coiled-coil region" evidence="2">
    <location>
        <begin position="208"/>
        <end position="249"/>
    </location>
</feature>
<dbReference type="AlphaFoldDB" id="A0A7S4FCI4"/>
<evidence type="ECO:0000256" key="1">
    <source>
        <dbReference type="ARBA" id="ARBA00023054"/>
    </source>
</evidence>
<name>A0A7S4FCI4_CHRCT</name>
<dbReference type="PANTHER" id="PTHR14845">
    <property type="entry name" value="COILED-COIL DOMAIN-CONTAINING 166"/>
    <property type="match status" value="1"/>
</dbReference>
<evidence type="ECO:0000313" key="5">
    <source>
        <dbReference type="EMBL" id="CAE0788074.1"/>
    </source>
</evidence>
<dbReference type="InterPro" id="IPR032777">
    <property type="entry name" value="DUF4515"/>
</dbReference>
<sequence>MISDDVTRIELESRKRALEEYKLRCQELHVQNDALKAERDEREKDAMQIISFLRKDAERKDELIDSLKGTIGQQRDAFAQQREQEAETTNQRFAALEEQFRGQTEAQQRQITRLQRELSELQEFKDRKEELEDAMQRGEQARADLEEDHKEGLAAMERKFFEEKGKLQREYKQMLAEMKKTSQEEAVERLDASTKKILFENRRMAEELRLQVQETDELQKAKKTLEEENKKLRREVQLNEQAVKEYAKQGFRQSKEIKDLTAKVKTLERYVSTSTREFEREKDALSTSDRKKMGELELDSAGLRQLVRLKTKELANVKRLAAIILQKRNDVETFLLESLEHVKTEIGRRRAEEERTARLSKGKLLPALAVAEPRPSNLPQSAEERVDIRDLTWEDRERVLRLLFAKINNSTPLHSMPPHALQPDDGISQEMLLAAMESDSRSGDTPGSPSSKLGGDAAFFMTQPAVV</sequence>
<protein>
    <recommendedName>
        <fullName evidence="4">DUF4515 domain-containing protein</fullName>
    </recommendedName>
</protein>
<organism evidence="5">
    <name type="scientific">Chrysotila carterae</name>
    <name type="common">Marine alga</name>
    <name type="synonym">Syracosphaera carterae</name>
    <dbReference type="NCBI Taxonomy" id="13221"/>
    <lineage>
        <taxon>Eukaryota</taxon>
        <taxon>Haptista</taxon>
        <taxon>Haptophyta</taxon>
        <taxon>Prymnesiophyceae</taxon>
        <taxon>Isochrysidales</taxon>
        <taxon>Isochrysidaceae</taxon>
        <taxon>Chrysotila</taxon>
    </lineage>
</organism>